<keyword evidence="3" id="KW-1185">Reference proteome</keyword>
<name>A0AA46DZP7_9FUSO</name>
<proteinExistence type="predicted"/>
<dbReference type="InterPro" id="IPR003731">
    <property type="entry name" value="Di-Nase_FeMo-co_biosynth"/>
</dbReference>
<gene>
    <name evidence="2" type="ORF">EV215_0639</name>
</gene>
<comment type="caution">
    <text evidence="2">The sequence shown here is derived from an EMBL/GenBank/DDBJ whole genome shotgun (WGS) entry which is preliminary data.</text>
</comment>
<dbReference type="PANTHER" id="PTHR42983:SF1">
    <property type="entry name" value="IRON-MOLYBDENUM PROTEIN"/>
    <property type="match status" value="1"/>
</dbReference>
<dbReference type="SUPFAM" id="SSF53146">
    <property type="entry name" value="Nitrogenase accessory factor-like"/>
    <property type="match status" value="1"/>
</dbReference>
<dbReference type="CDD" id="cd00851">
    <property type="entry name" value="MTH1175"/>
    <property type="match status" value="1"/>
</dbReference>
<dbReference type="InterPro" id="IPR033913">
    <property type="entry name" value="MTH1175_dom"/>
</dbReference>
<organism evidence="2 3">
    <name type="scientific">Hypnocyclicus thermotrophus</name>
    <dbReference type="NCBI Taxonomy" id="1627895"/>
    <lineage>
        <taxon>Bacteria</taxon>
        <taxon>Fusobacteriati</taxon>
        <taxon>Fusobacteriota</taxon>
        <taxon>Fusobacteriia</taxon>
        <taxon>Fusobacteriales</taxon>
        <taxon>Fusobacteriaceae</taxon>
        <taxon>Hypnocyclicus</taxon>
    </lineage>
</organism>
<dbReference type="RefSeq" id="WP_134112536.1">
    <property type="nucleotide sequence ID" value="NZ_SOBG01000002.1"/>
</dbReference>
<evidence type="ECO:0000259" key="1">
    <source>
        <dbReference type="Pfam" id="PF02579"/>
    </source>
</evidence>
<dbReference type="Pfam" id="PF02579">
    <property type="entry name" value="Nitro_FeMo-Co"/>
    <property type="match status" value="1"/>
</dbReference>
<feature type="domain" description="Dinitrogenase iron-molybdenum cofactor biosynthesis" evidence="1">
    <location>
        <begin position="13"/>
        <end position="105"/>
    </location>
</feature>
<evidence type="ECO:0000313" key="3">
    <source>
        <dbReference type="Proteomes" id="UP000294678"/>
    </source>
</evidence>
<dbReference type="Gene3D" id="3.30.420.130">
    <property type="entry name" value="Dinitrogenase iron-molybdenum cofactor biosynthesis domain"/>
    <property type="match status" value="1"/>
</dbReference>
<sequence length="126" mass="13445">MKIAVSAKEVGLNGKIDDRFGRAEYYVIFDTETKEVKTVENSAKNESAGAGGKAVKVLGDENVNIILAPEVGPKAITALKAFEIEAYLYAGMGLNTVEDAINAFNEGKLIKANNATVEEHSGLRKA</sequence>
<dbReference type="Proteomes" id="UP000294678">
    <property type="component" value="Unassembled WGS sequence"/>
</dbReference>
<evidence type="ECO:0000313" key="2">
    <source>
        <dbReference type="EMBL" id="TDT71947.1"/>
    </source>
</evidence>
<dbReference type="AlphaFoldDB" id="A0AA46DZP7"/>
<dbReference type="EMBL" id="SOBG01000002">
    <property type="protein sequence ID" value="TDT71947.1"/>
    <property type="molecule type" value="Genomic_DNA"/>
</dbReference>
<accession>A0AA46DZP7</accession>
<dbReference type="InterPro" id="IPR036105">
    <property type="entry name" value="DiNase_FeMo-co_biosyn_sf"/>
</dbReference>
<dbReference type="PANTHER" id="PTHR42983">
    <property type="entry name" value="DINITROGENASE IRON-MOLYBDENUM COFACTOR PROTEIN-RELATED"/>
    <property type="match status" value="1"/>
</dbReference>
<reference evidence="2 3" key="1">
    <citation type="submission" date="2019-03" db="EMBL/GenBank/DDBJ databases">
        <title>Genomic Encyclopedia of Type Strains, Phase IV (KMG-IV): sequencing the most valuable type-strain genomes for metagenomic binning, comparative biology and taxonomic classification.</title>
        <authorList>
            <person name="Goeker M."/>
        </authorList>
    </citation>
    <scope>NUCLEOTIDE SEQUENCE [LARGE SCALE GENOMIC DNA]</scope>
    <source>
        <strain evidence="2 3">DSM 100055</strain>
    </source>
</reference>
<protein>
    <submittedName>
        <fullName evidence="2">Fe-Mo cluster-binding NifX family protein</fullName>
    </submittedName>
</protein>